<name>Q6DTZ2_9CYAN</name>
<sequence length="157" mass="18110">PRRHKVEMTELFSKQLVMSNFSQRIANLSPEKQALLEQRLMKKGANVAKKQLIPRRQTSDPCPLSYSQQRLWFLNQLEPNNAFNISIAVRLSGILNVKTLQQTLNAIVARHEVLRTTFITVDENPIQVIAEIPTVKITVIDLRNQYNIDHEAEVKRI</sequence>
<feature type="non-terminal residue" evidence="2">
    <location>
        <position position="157"/>
    </location>
</feature>
<feature type="domain" description="Condensation" evidence="1">
    <location>
        <begin position="61"/>
        <end position="155"/>
    </location>
</feature>
<evidence type="ECO:0000259" key="1">
    <source>
        <dbReference type="Pfam" id="PF00668"/>
    </source>
</evidence>
<dbReference type="GO" id="GO:0008610">
    <property type="term" value="P:lipid biosynthetic process"/>
    <property type="evidence" value="ECO:0007669"/>
    <property type="project" value="UniProtKB-ARBA"/>
</dbReference>
<proteinExistence type="predicted"/>
<organism evidence="2">
    <name type="scientific">Fischerella sp. CENA19</name>
    <dbReference type="NCBI Taxonomy" id="167040"/>
    <lineage>
        <taxon>Bacteria</taxon>
        <taxon>Bacillati</taxon>
        <taxon>Cyanobacteriota</taxon>
        <taxon>Cyanophyceae</taxon>
        <taxon>Nostocales</taxon>
        <taxon>Hapalosiphonaceae</taxon>
        <taxon>Fischerella</taxon>
    </lineage>
</organism>
<dbReference type="Pfam" id="PF00668">
    <property type="entry name" value="Condensation"/>
    <property type="match status" value="1"/>
</dbReference>
<dbReference type="Gene3D" id="3.30.559.10">
    <property type="entry name" value="Chloramphenicol acetyltransferase-like domain"/>
    <property type="match status" value="1"/>
</dbReference>
<dbReference type="EMBL" id="AY645800">
    <property type="protein sequence ID" value="AAT74471.1"/>
    <property type="molecule type" value="Genomic_DNA"/>
</dbReference>
<dbReference type="AlphaFoldDB" id="Q6DTZ2"/>
<dbReference type="SUPFAM" id="SSF52777">
    <property type="entry name" value="CoA-dependent acyltransferases"/>
    <property type="match status" value="1"/>
</dbReference>
<reference evidence="2" key="1">
    <citation type="journal article" date="2004" name="J. Appl. Phycol.">
        <title>Algicide production by the filamentous cyanobacterium Fischerella sp. CENA 19.</title>
        <authorList>
            <person name="Rabello E."/>
            <person name="Moon D.H."/>
            <person name="Tsai S.M."/>
            <person name="Etchegaray A."/>
        </authorList>
    </citation>
    <scope>NUCLEOTIDE SEQUENCE</scope>
    <source>
        <strain evidence="2">CENA19</strain>
    </source>
</reference>
<evidence type="ECO:0000313" key="2">
    <source>
        <dbReference type="EMBL" id="AAT74471.1"/>
    </source>
</evidence>
<dbReference type="InterPro" id="IPR001242">
    <property type="entry name" value="Condensation_dom"/>
</dbReference>
<protein>
    <submittedName>
        <fullName evidence="2">Nonribosomal peptide synthetase</fullName>
    </submittedName>
</protein>
<feature type="non-terminal residue" evidence="2">
    <location>
        <position position="1"/>
    </location>
</feature>
<accession>Q6DTZ2</accession>
<dbReference type="InterPro" id="IPR023213">
    <property type="entry name" value="CAT-like_dom_sf"/>
</dbReference>
<dbReference type="GO" id="GO:0003824">
    <property type="term" value="F:catalytic activity"/>
    <property type="evidence" value="ECO:0007669"/>
    <property type="project" value="InterPro"/>
</dbReference>